<dbReference type="EMBL" id="BMEG01000010">
    <property type="protein sequence ID" value="GGD88328.1"/>
    <property type="molecule type" value="Genomic_DNA"/>
</dbReference>
<dbReference type="PANTHER" id="PTHR32089:SF112">
    <property type="entry name" value="LYSOZYME-LIKE PROTEIN-RELATED"/>
    <property type="match status" value="1"/>
</dbReference>
<dbReference type="Pfam" id="PF00015">
    <property type="entry name" value="MCPsignal"/>
    <property type="match status" value="1"/>
</dbReference>
<sequence>MHDMWLIGNGHALRTRAADSLERLAKALRDGAPSSLHQELDSFEKVSAILCGQLETVTRQSEDAANCIATRMSEITRHASNVATATESSATRSRHLCESGQDTLRESDESLEQLLTICKERKQQGEADRVRAATVATNAGALRPLVQDIATIARQTNLVALNAAIEAARAGKVGAGFSVVAREVRQLAAQTAAVAETVGERINTLVRTIERELVHELNARDHEHECRELDRVAELLGALKGHYVMSTAALAELTENVEGSSGRMREEICETLSALQFQDITRQRIEQVTVELAHMSQFAQSLQSTLRGEDEQPAVSIAERLRTLDGRYVMSDQLRVHREVLGKQEEGETAGAAIELF</sequence>
<dbReference type="SUPFAM" id="SSF58104">
    <property type="entry name" value="Methyl-accepting chemotaxis protein (MCP) signaling domain"/>
    <property type="match status" value="1"/>
</dbReference>
<name>A0ABQ1RZK6_9BURK</name>
<proteinExistence type="predicted"/>
<keyword evidence="1 2" id="KW-0807">Transducer</keyword>
<evidence type="ECO:0000256" key="1">
    <source>
        <dbReference type="ARBA" id="ARBA00023224"/>
    </source>
</evidence>
<feature type="domain" description="Methyl-accepting transducer" evidence="3">
    <location>
        <begin position="53"/>
        <end position="205"/>
    </location>
</feature>
<dbReference type="Gene3D" id="1.10.287.950">
    <property type="entry name" value="Methyl-accepting chemotaxis protein"/>
    <property type="match status" value="1"/>
</dbReference>
<gene>
    <name evidence="4" type="ORF">GCM10010985_48610</name>
</gene>
<dbReference type="PROSITE" id="PS50111">
    <property type="entry name" value="CHEMOTAXIS_TRANSDUC_2"/>
    <property type="match status" value="1"/>
</dbReference>
<dbReference type="InterPro" id="IPR004089">
    <property type="entry name" value="MCPsignal_dom"/>
</dbReference>
<evidence type="ECO:0000259" key="3">
    <source>
        <dbReference type="PROSITE" id="PS50111"/>
    </source>
</evidence>
<comment type="caution">
    <text evidence="4">The sequence shown here is derived from an EMBL/GenBank/DDBJ whole genome shotgun (WGS) entry which is preliminary data.</text>
</comment>
<protein>
    <recommendedName>
        <fullName evidence="3">Methyl-accepting transducer domain-containing protein</fullName>
    </recommendedName>
</protein>
<evidence type="ECO:0000313" key="5">
    <source>
        <dbReference type="Proteomes" id="UP000597138"/>
    </source>
</evidence>
<keyword evidence="5" id="KW-1185">Reference proteome</keyword>
<evidence type="ECO:0000313" key="4">
    <source>
        <dbReference type="EMBL" id="GGD88328.1"/>
    </source>
</evidence>
<organism evidence="4 5">
    <name type="scientific">Caballeronia grimmiae</name>
    <dbReference type="NCBI Taxonomy" id="1071679"/>
    <lineage>
        <taxon>Bacteria</taxon>
        <taxon>Pseudomonadati</taxon>
        <taxon>Pseudomonadota</taxon>
        <taxon>Betaproteobacteria</taxon>
        <taxon>Burkholderiales</taxon>
        <taxon>Burkholderiaceae</taxon>
        <taxon>Caballeronia</taxon>
    </lineage>
</organism>
<reference evidence="5" key="1">
    <citation type="journal article" date="2019" name="Int. J. Syst. Evol. Microbiol.">
        <title>The Global Catalogue of Microorganisms (GCM) 10K type strain sequencing project: providing services to taxonomists for standard genome sequencing and annotation.</title>
        <authorList>
            <consortium name="The Broad Institute Genomics Platform"/>
            <consortium name="The Broad Institute Genome Sequencing Center for Infectious Disease"/>
            <person name="Wu L."/>
            <person name="Ma J."/>
        </authorList>
    </citation>
    <scope>NUCLEOTIDE SEQUENCE [LARGE SCALE GENOMIC DNA]</scope>
    <source>
        <strain evidence="5">CGMCC 1.11013</strain>
    </source>
</reference>
<dbReference type="SMART" id="SM00283">
    <property type="entry name" value="MA"/>
    <property type="match status" value="1"/>
</dbReference>
<dbReference type="Proteomes" id="UP000597138">
    <property type="component" value="Unassembled WGS sequence"/>
</dbReference>
<dbReference type="PANTHER" id="PTHR32089">
    <property type="entry name" value="METHYL-ACCEPTING CHEMOTAXIS PROTEIN MCPB"/>
    <property type="match status" value="1"/>
</dbReference>
<accession>A0ABQ1RZK6</accession>
<evidence type="ECO:0000256" key="2">
    <source>
        <dbReference type="PROSITE-ProRule" id="PRU00284"/>
    </source>
</evidence>